<comment type="subcellular location">
    <subcellularLocation>
        <location evidence="1">Cell membrane</location>
        <topology evidence="1">Multi-pass membrane protein</topology>
    </subcellularLocation>
</comment>
<evidence type="ECO:0000256" key="10">
    <source>
        <dbReference type="ARBA" id="ARBA00023136"/>
    </source>
</evidence>
<dbReference type="NCBIfam" id="TIGR02203">
    <property type="entry name" value="MsbA_lipidA"/>
    <property type="match status" value="1"/>
</dbReference>
<keyword evidence="10 11" id="KW-0472">Membrane</keyword>
<feature type="transmembrane region" description="Helical" evidence="11">
    <location>
        <begin position="70"/>
        <end position="93"/>
    </location>
</feature>
<dbReference type="Gene3D" id="3.40.50.300">
    <property type="entry name" value="P-loop containing nucleotide triphosphate hydrolases"/>
    <property type="match status" value="1"/>
</dbReference>
<dbReference type="InterPro" id="IPR011917">
    <property type="entry name" value="ABC_transpr_lipidA"/>
</dbReference>
<dbReference type="InterPro" id="IPR039421">
    <property type="entry name" value="Type_1_exporter"/>
</dbReference>
<dbReference type="EMBL" id="NESP01000001">
    <property type="protein sequence ID" value="PUE58138.1"/>
    <property type="molecule type" value="Genomic_DNA"/>
</dbReference>
<evidence type="ECO:0000256" key="4">
    <source>
        <dbReference type="ARBA" id="ARBA00022692"/>
    </source>
</evidence>
<evidence type="ECO:0000256" key="7">
    <source>
        <dbReference type="ARBA" id="ARBA00022967"/>
    </source>
</evidence>
<dbReference type="PANTHER" id="PTHR43394:SF1">
    <property type="entry name" value="ATP-BINDING CASSETTE SUB-FAMILY B MEMBER 10, MITOCHONDRIAL"/>
    <property type="match status" value="1"/>
</dbReference>
<evidence type="ECO:0000259" key="12">
    <source>
        <dbReference type="PROSITE" id="PS50893"/>
    </source>
</evidence>
<keyword evidence="6 14" id="KW-0067">ATP-binding</keyword>
<comment type="caution">
    <text evidence="14">The sequence shown here is derived from an EMBL/GenBank/DDBJ whole genome shotgun (WGS) entry which is preliminary data.</text>
</comment>
<evidence type="ECO:0000256" key="9">
    <source>
        <dbReference type="ARBA" id="ARBA00023055"/>
    </source>
</evidence>
<dbReference type="FunFam" id="3.40.50.300:FF:000221">
    <property type="entry name" value="Multidrug ABC transporter ATP-binding protein"/>
    <property type="match status" value="1"/>
</dbReference>
<dbReference type="AlphaFoldDB" id="A0A315EMX3"/>
<dbReference type="PROSITE" id="PS50893">
    <property type="entry name" value="ABC_TRANSPORTER_2"/>
    <property type="match status" value="1"/>
</dbReference>
<evidence type="ECO:0000256" key="3">
    <source>
        <dbReference type="ARBA" id="ARBA00022475"/>
    </source>
</evidence>
<evidence type="ECO:0000259" key="13">
    <source>
        <dbReference type="PROSITE" id="PS50929"/>
    </source>
</evidence>
<keyword evidence="15" id="KW-1185">Reference proteome</keyword>
<keyword evidence="7" id="KW-1278">Translocase</keyword>
<dbReference type="SMART" id="SM00382">
    <property type="entry name" value="AAA"/>
    <property type="match status" value="1"/>
</dbReference>
<dbReference type="InterPro" id="IPR017871">
    <property type="entry name" value="ABC_transporter-like_CS"/>
</dbReference>
<keyword evidence="5" id="KW-0547">Nucleotide-binding</keyword>
<evidence type="ECO:0000256" key="5">
    <source>
        <dbReference type="ARBA" id="ARBA00022741"/>
    </source>
</evidence>
<dbReference type="Gene3D" id="1.20.1560.10">
    <property type="entry name" value="ABC transporter type 1, transmembrane domain"/>
    <property type="match status" value="1"/>
</dbReference>
<dbReference type="PROSITE" id="PS00211">
    <property type="entry name" value="ABC_TRANSPORTER_1"/>
    <property type="match status" value="1"/>
</dbReference>
<feature type="domain" description="ABC transporter" evidence="12">
    <location>
        <begin position="349"/>
        <end position="583"/>
    </location>
</feature>
<keyword evidence="8 11" id="KW-1133">Transmembrane helix</keyword>
<dbReference type="Proteomes" id="UP000251341">
    <property type="component" value="Unassembled WGS sequence"/>
</dbReference>
<evidence type="ECO:0000256" key="11">
    <source>
        <dbReference type="SAM" id="Phobius"/>
    </source>
</evidence>
<evidence type="ECO:0000256" key="2">
    <source>
        <dbReference type="ARBA" id="ARBA00022448"/>
    </source>
</evidence>
<dbReference type="InterPro" id="IPR003439">
    <property type="entry name" value="ABC_transporter-like_ATP-bd"/>
</dbReference>
<dbReference type="GO" id="GO:0005886">
    <property type="term" value="C:plasma membrane"/>
    <property type="evidence" value="ECO:0007669"/>
    <property type="project" value="UniProtKB-SubCell"/>
</dbReference>
<accession>A0A315EMX3</accession>
<keyword evidence="2" id="KW-0813">Transport</keyword>
<reference evidence="14 15" key="1">
    <citation type="submission" date="2017-04" db="EMBL/GenBank/DDBJ databases">
        <title>Unexpected and diverse lifestyles within the genus Limnohabitans.</title>
        <authorList>
            <person name="Kasalicky V."/>
            <person name="Mehrshad M."/>
            <person name="Andrei S.-A."/>
            <person name="Salcher M."/>
            <person name="Kratochvilova H."/>
            <person name="Simek K."/>
            <person name="Ghai R."/>
        </authorList>
    </citation>
    <scope>NUCLEOTIDE SEQUENCE [LARGE SCALE GENOMIC DNA]</scope>
    <source>
        <strain evidence="14 15">MWH-C5</strain>
    </source>
</reference>
<dbReference type="InterPro" id="IPR003593">
    <property type="entry name" value="AAA+_ATPase"/>
</dbReference>
<dbReference type="CDD" id="cd18552">
    <property type="entry name" value="ABC_6TM_MsbA_like"/>
    <property type="match status" value="1"/>
</dbReference>
<feature type="transmembrane region" description="Helical" evidence="11">
    <location>
        <begin position="248"/>
        <end position="275"/>
    </location>
</feature>
<dbReference type="GO" id="GO:0034040">
    <property type="term" value="F:ATPase-coupled lipid transmembrane transporter activity"/>
    <property type="evidence" value="ECO:0007669"/>
    <property type="project" value="InterPro"/>
</dbReference>
<dbReference type="InterPro" id="IPR036640">
    <property type="entry name" value="ABC1_TM_sf"/>
</dbReference>
<name>A0A315EMX3_9BURK</name>
<dbReference type="GO" id="GO:0016887">
    <property type="term" value="F:ATP hydrolysis activity"/>
    <property type="evidence" value="ECO:0007669"/>
    <property type="project" value="InterPro"/>
</dbReference>
<dbReference type="SUPFAM" id="SSF90123">
    <property type="entry name" value="ABC transporter transmembrane region"/>
    <property type="match status" value="1"/>
</dbReference>
<dbReference type="PROSITE" id="PS50929">
    <property type="entry name" value="ABC_TM1F"/>
    <property type="match status" value="1"/>
</dbReference>
<keyword evidence="3" id="KW-1003">Cell membrane</keyword>
<evidence type="ECO:0000313" key="15">
    <source>
        <dbReference type="Proteomes" id="UP000251341"/>
    </source>
</evidence>
<protein>
    <submittedName>
        <fullName evidence="14">Lipid A export permease/ATP-binding protein MsbA</fullName>
    </submittedName>
</protein>
<organism evidence="14 15">
    <name type="scientific">Limnohabitans curvus</name>
    <dbReference type="NCBI Taxonomy" id="323423"/>
    <lineage>
        <taxon>Bacteria</taxon>
        <taxon>Pseudomonadati</taxon>
        <taxon>Pseudomonadota</taxon>
        <taxon>Betaproteobacteria</taxon>
        <taxon>Burkholderiales</taxon>
        <taxon>Comamonadaceae</taxon>
        <taxon>Limnohabitans</taxon>
    </lineage>
</organism>
<proteinExistence type="predicted"/>
<feature type="transmembrane region" description="Helical" evidence="11">
    <location>
        <begin position="20"/>
        <end position="43"/>
    </location>
</feature>
<evidence type="ECO:0000313" key="14">
    <source>
        <dbReference type="EMBL" id="PUE58138.1"/>
    </source>
</evidence>
<feature type="transmembrane region" description="Helical" evidence="11">
    <location>
        <begin position="281"/>
        <end position="302"/>
    </location>
</feature>
<sequence length="598" mass="64273">MTTTAPSTPSDSLYQRLKRVAPWFAGHPGALVLGIVGIFVGAATEPAIPAMMKPLLDSGFDRGTLELWKIPLVLLLLFGVRGFAGFIAAYCLARVTNYSMEKLRQRLFEKLLRADSKLFATQHTSGLTNTMVYEVNNGASLLVTTMLAFAKDLVTLLALLGYLLVLNWKLTLIVFAIFPPIAWVVKNLSRRLDNVTRASQDATDELAYVVEENVLAYRMVRLHNAQSSQTHKFGTSNQKLRQLALKAVVANSVMTPLIQMFAALALSAVIMVALYQSTGDGATQGVTVGSFAAFITGMLMLISPIKHLSEVAGTLTRGVTSLERGLNLLELAPDETQGTHTSDHAQGEICFDHVTLQYPSATAPALNSVSLTIHPGQTVALVGPSGSGKTTLANLLPRFLDPTTGQVRLDGVPLKDWSLASLRGQVAYVSQDVVMFNDTVAQNIALGETVDTARVWSALEAANLGDFVRSLPSQENTLVGHNATQLSGGQRQRLAIARAIYKDAPILILDEATSALDTTSEQAVKDALNVLMQGRTSLVIAHRLSTIEHADLIVVMQAGSIVETGKHSQLMAQGGAYAALYHVAAQSTDNHFSDSQSI</sequence>
<evidence type="ECO:0000256" key="8">
    <source>
        <dbReference type="ARBA" id="ARBA00022989"/>
    </source>
</evidence>
<dbReference type="Pfam" id="PF00005">
    <property type="entry name" value="ABC_tran"/>
    <property type="match status" value="1"/>
</dbReference>
<dbReference type="Pfam" id="PF00664">
    <property type="entry name" value="ABC_membrane"/>
    <property type="match status" value="1"/>
</dbReference>
<feature type="domain" description="ABC transmembrane type-1" evidence="13">
    <location>
        <begin position="32"/>
        <end position="317"/>
    </location>
</feature>
<dbReference type="InterPro" id="IPR011527">
    <property type="entry name" value="ABC1_TM_dom"/>
</dbReference>
<dbReference type="InterPro" id="IPR027417">
    <property type="entry name" value="P-loop_NTPase"/>
</dbReference>
<dbReference type="SUPFAM" id="SSF52540">
    <property type="entry name" value="P-loop containing nucleoside triphosphate hydrolases"/>
    <property type="match status" value="1"/>
</dbReference>
<evidence type="ECO:0000256" key="1">
    <source>
        <dbReference type="ARBA" id="ARBA00004651"/>
    </source>
</evidence>
<dbReference type="PANTHER" id="PTHR43394">
    <property type="entry name" value="ATP-DEPENDENT PERMEASE MDL1, MITOCHONDRIAL"/>
    <property type="match status" value="1"/>
</dbReference>
<keyword evidence="9" id="KW-0445">Lipid transport</keyword>
<gene>
    <name evidence="14" type="ORF">B9Z44_00070</name>
</gene>
<keyword evidence="4 11" id="KW-0812">Transmembrane</keyword>
<dbReference type="GO" id="GO:0015421">
    <property type="term" value="F:ABC-type oligopeptide transporter activity"/>
    <property type="evidence" value="ECO:0007669"/>
    <property type="project" value="TreeGrafter"/>
</dbReference>
<evidence type="ECO:0000256" key="6">
    <source>
        <dbReference type="ARBA" id="ARBA00022840"/>
    </source>
</evidence>
<dbReference type="RefSeq" id="WP_108401362.1">
    <property type="nucleotide sequence ID" value="NZ_NESP01000001.1"/>
</dbReference>
<dbReference type="GO" id="GO:0005524">
    <property type="term" value="F:ATP binding"/>
    <property type="evidence" value="ECO:0007669"/>
    <property type="project" value="UniProtKB-KW"/>
</dbReference>